<dbReference type="EMBL" id="LR699119">
    <property type="protein sequence ID" value="VVC75688.1"/>
    <property type="molecule type" value="Genomic_DNA"/>
</dbReference>
<proteinExistence type="predicted"/>
<keyword evidence="2" id="KW-1185">Reference proteome</keyword>
<evidence type="ECO:0000313" key="2">
    <source>
        <dbReference type="Proteomes" id="UP000324194"/>
    </source>
</evidence>
<evidence type="ECO:0000313" key="1">
    <source>
        <dbReference type="EMBL" id="VVC75688.1"/>
    </source>
</evidence>
<accession>A0A5E4PGP3</accession>
<dbReference type="RefSeq" id="WP_148338973.1">
    <property type="nucleotide sequence ID" value="NZ_LR699119.1"/>
</dbReference>
<reference evidence="1 2" key="1">
    <citation type="submission" date="2019-08" db="EMBL/GenBank/DDBJ databases">
        <authorList>
            <person name="Guy L."/>
        </authorList>
    </citation>
    <scope>NUCLEOTIDE SEQUENCE [LARGE SCALE GENOMIC DNA]</scope>
    <source>
        <strain evidence="1 2">SGT-108</strain>
    </source>
</reference>
<sequence length="493" mass="56095">MALNSLRNNEAKPLASGSLDIEANDDADEGFVLVDSGEDLHEEDFEIIESHPPYSLPLAQISYDESDQGLGNSSHRVVCGNNPKDQSVHFLKFNDNEAMLYCESFMGHLYSMSLLYGVTRCYVRYDENDKPVALSSLEIPNFNTFKHKDSQLTQESLKDPAYRTRFIRLLAVLFRMHEDDAHCGNITTDLQIFDADCAFWDVTCKVKGGRPNVDNVLPGHLISRDPETAFQLHEQDIIHFPNITHAKPWYFPSLDAVATAYFSNNPFTPQETALVKKLETCPETLDICFYEFLDWMLDISQRFRPLAQLTIPGKLTVKGENVIKMYCAKNDMINCEYWAVLPKMPLFHDFLKRNSDRVIHEILVRCHIRNMRLIADKKNAAVRHEAFDNAVIDPGRVIFMYNELVHAVKRSQLMTFSFASFSIFGSVFARSEEDIAVIDEGKAKELTEKSYVVALKMMEQEAEFGTACWSRFTQVSQAETSKVAAAKSTVTKV</sequence>
<organism evidence="1 2">
    <name type="scientific">Aquicella siphonis</name>
    <dbReference type="NCBI Taxonomy" id="254247"/>
    <lineage>
        <taxon>Bacteria</taxon>
        <taxon>Pseudomonadati</taxon>
        <taxon>Pseudomonadota</taxon>
        <taxon>Gammaproteobacteria</taxon>
        <taxon>Legionellales</taxon>
        <taxon>Coxiellaceae</taxon>
        <taxon>Aquicella</taxon>
    </lineage>
</organism>
<gene>
    <name evidence="1" type="ORF">AQUSIP_09780</name>
</gene>
<dbReference type="Proteomes" id="UP000324194">
    <property type="component" value="Chromosome 1"/>
</dbReference>
<dbReference type="KEGG" id="asip:AQUSIP_09780"/>
<dbReference type="AlphaFoldDB" id="A0A5E4PGP3"/>
<name>A0A5E4PGP3_9COXI</name>
<protein>
    <submittedName>
        <fullName evidence="1">Uncharacterized protein</fullName>
    </submittedName>
</protein>